<dbReference type="Proteomes" id="UP000000663">
    <property type="component" value="Chromosome"/>
</dbReference>
<dbReference type="KEGG" id="rci:LRC114"/>
<dbReference type="Gene3D" id="3.40.50.880">
    <property type="match status" value="1"/>
</dbReference>
<evidence type="ECO:0000256" key="7">
    <source>
        <dbReference type="ARBA" id="ARBA00022962"/>
    </source>
</evidence>
<dbReference type="PATRIC" id="fig|351160.9.peg.3127"/>
<evidence type="ECO:0000256" key="3">
    <source>
        <dbReference type="ARBA" id="ARBA00022741"/>
    </source>
</evidence>
<reference evidence="8 9" key="1">
    <citation type="journal article" date="2006" name="Science">
        <title>Genome of rice cluster I archaea -- the key methane producers in the rice rhizosphere.</title>
        <authorList>
            <person name="Erkel C."/>
            <person name="Kube M."/>
            <person name="Reinhardt R."/>
            <person name="Liesack W."/>
        </authorList>
    </citation>
    <scope>NUCLEOTIDE SEQUENCE [LARGE SCALE GENOMIC DNA]</scope>
    <source>
        <strain evidence="9">DSM 22066 / NBRC 105507 / MRE50</strain>
    </source>
</reference>
<evidence type="ECO:0000313" key="9">
    <source>
        <dbReference type="Proteomes" id="UP000000663"/>
    </source>
</evidence>
<evidence type="ECO:0000256" key="5">
    <source>
        <dbReference type="ARBA" id="ARBA00022801"/>
    </source>
</evidence>
<dbReference type="eggNOG" id="arCOG00102">
    <property type="taxonomic scope" value="Archaea"/>
</dbReference>
<dbReference type="SUPFAM" id="SSF52317">
    <property type="entry name" value="Class I glutamine amidotransferase-like"/>
    <property type="match status" value="1"/>
</dbReference>
<evidence type="ECO:0000256" key="4">
    <source>
        <dbReference type="ARBA" id="ARBA00022755"/>
    </source>
</evidence>
<dbReference type="CDD" id="cd01740">
    <property type="entry name" value="GATase1_FGAR_AT"/>
    <property type="match status" value="1"/>
</dbReference>
<keyword evidence="5" id="KW-0378">Hydrolase</keyword>
<dbReference type="GeneID" id="5143661"/>
<dbReference type="PIRSF" id="PIRSF001586">
    <property type="entry name" value="FGAM_synth_I"/>
    <property type="match status" value="1"/>
</dbReference>
<accession>Q0W8Z2</accession>
<evidence type="ECO:0000256" key="1">
    <source>
        <dbReference type="ARBA" id="ARBA00022490"/>
    </source>
</evidence>
<organism evidence="8 9">
    <name type="scientific">Methanocella arvoryzae (strain DSM 22066 / NBRC 105507 / MRE50)</name>
    <dbReference type="NCBI Taxonomy" id="351160"/>
    <lineage>
        <taxon>Archaea</taxon>
        <taxon>Methanobacteriati</taxon>
        <taxon>Methanobacteriota</taxon>
        <taxon>Stenosarchaea group</taxon>
        <taxon>Methanomicrobia</taxon>
        <taxon>Methanocellales</taxon>
        <taxon>Methanocellaceae</taxon>
        <taxon>Methanocella</taxon>
    </lineage>
</organism>
<dbReference type="EMBL" id="AM114193">
    <property type="protein sequence ID" value="CAJ35134.1"/>
    <property type="molecule type" value="Genomic_DNA"/>
</dbReference>
<evidence type="ECO:0000313" key="8">
    <source>
        <dbReference type="EMBL" id="CAJ35134.1"/>
    </source>
</evidence>
<dbReference type="InterPro" id="IPR010075">
    <property type="entry name" value="PRibForGlyAmidine_synth_PurQ"/>
</dbReference>
<evidence type="ECO:0000256" key="2">
    <source>
        <dbReference type="ARBA" id="ARBA00022598"/>
    </source>
</evidence>
<keyword evidence="3" id="KW-0547">Nucleotide-binding</keyword>
<dbReference type="OrthoDB" id="6486at2157"/>
<gene>
    <name evidence="8" type="primary">purQ</name>
    <name evidence="8" type="ORF">LRC114</name>
</gene>
<dbReference type="Pfam" id="PF13507">
    <property type="entry name" value="GATase_5"/>
    <property type="match status" value="1"/>
</dbReference>
<dbReference type="GO" id="GO:0006189">
    <property type="term" value="P:'de novo' IMP biosynthetic process"/>
    <property type="evidence" value="ECO:0007669"/>
    <property type="project" value="InterPro"/>
</dbReference>
<dbReference type="SMART" id="SM01211">
    <property type="entry name" value="GATase_5"/>
    <property type="match status" value="1"/>
</dbReference>
<keyword evidence="4" id="KW-0658">Purine biosynthesis</keyword>
<dbReference type="GO" id="GO:0005737">
    <property type="term" value="C:cytoplasm"/>
    <property type="evidence" value="ECO:0007669"/>
    <property type="project" value="TreeGrafter"/>
</dbReference>
<keyword evidence="7 8" id="KW-0315">Glutamine amidotransferase</keyword>
<dbReference type="PROSITE" id="PS51273">
    <property type="entry name" value="GATASE_TYPE_1"/>
    <property type="match status" value="1"/>
</dbReference>
<dbReference type="PANTHER" id="PTHR10099">
    <property type="entry name" value="PHOSPHORIBOSYLFORMYLGLYCINAMIDINE SYNTHASE"/>
    <property type="match status" value="1"/>
</dbReference>
<dbReference type="RefSeq" id="WP_012037353.1">
    <property type="nucleotide sequence ID" value="NC_009464.1"/>
</dbReference>
<keyword evidence="2 8" id="KW-0436">Ligase</keyword>
<protein>
    <submittedName>
        <fullName evidence="8">Phosphoribosylformylglycinamidine synthase, glutamine amidotransferase domain</fullName>
        <ecNumber evidence="8">6.3.5.3</ecNumber>
    </submittedName>
</protein>
<keyword evidence="1" id="KW-0963">Cytoplasm</keyword>
<keyword evidence="9" id="KW-1185">Reference proteome</keyword>
<sequence>MAGKVKSLVLTGYGINSEVETAYANTLAGADAKIVHINDVIDGLVKVDDYHLLNFPGGFSYGDDLGSGKAFANKVLYAKTPTGPMIDHIQKFIDDGKLIIGICNGFQILVKMGLLPAFDKNYTGQTATVFYNDKGFRDQWVRLKVNTESQCVFTRGISRIDMPVRHGEGKFIPGSQEVLARLWKNGHVALQYADSAYQPTQQFPDNPNGSVDAIAGICDETGRVFGLMPHPEAFNHITNHPQYTRLREQASRKGIALKEEGDGIKVWRNAVEYIEANLL</sequence>
<dbReference type="AlphaFoldDB" id="Q0W8Z2"/>
<keyword evidence="6" id="KW-0067">ATP-binding</keyword>
<proteinExistence type="predicted"/>
<dbReference type="InterPro" id="IPR029062">
    <property type="entry name" value="Class_I_gatase-like"/>
</dbReference>
<dbReference type="GO" id="GO:0016787">
    <property type="term" value="F:hydrolase activity"/>
    <property type="evidence" value="ECO:0007669"/>
    <property type="project" value="UniProtKB-KW"/>
</dbReference>
<name>Q0W8Z2_METAR</name>
<dbReference type="PANTHER" id="PTHR10099:SF1">
    <property type="entry name" value="PHOSPHORIBOSYLFORMYLGLYCINAMIDINE SYNTHASE"/>
    <property type="match status" value="1"/>
</dbReference>
<dbReference type="EC" id="6.3.5.3" evidence="8"/>
<dbReference type="GO" id="GO:0005524">
    <property type="term" value="F:ATP binding"/>
    <property type="evidence" value="ECO:0007669"/>
    <property type="project" value="UniProtKB-KW"/>
</dbReference>
<dbReference type="GO" id="GO:0004642">
    <property type="term" value="F:phosphoribosylformylglycinamidine synthase activity"/>
    <property type="evidence" value="ECO:0007669"/>
    <property type="project" value="UniProtKB-EC"/>
</dbReference>
<dbReference type="STRING" id="351160.LRC114"/>
<evidence type="ECO:0000256" key="6">
    <source>
        <dbReference type="ARBA" id="ARBA00022840"/>
    </source>
</evidence>